<comment type="pathway">
    <text evidence="3">Quinol/quinone metabolism; menaquinone biosynthesis.</text>
</comment>
<evidence type="ECO:0000256" key="19">
    <source>
        <dbReference type="ARBA" id="ARBA00076706"/>
    </source>
</evidence>
<feature type="transmembrane region" description="Helical" evidence="21">
    <location>
        <begin position="497"/>
        <end position="517"/>
    </location>
</feature>
<evidence type="ECO:0000313" key="23">
    <source>
        <dbReference type="EMBL" id="CAH0725577.1"/>
    </source>
</evidence>
<keyword evidence="14 21" id="KW-0472">Membrane</keyword>
<feature type="transmembrane region" description="Helical" evidence="21">
    <location>
        <begin position="605"/>
        <end position="622"/>
    </location>
</feature>
<dbReference type="Gene3D" id="1.10.357.140">
    <property type="entry name" value="UbiA prenyltransferase"/>
    <property type="match status" value="1"/>
</dbReference>
<keyword evidence="8" id="KW-0808">Transferase</keyword>
<evidence type="ECO:0000256" key="20">
    <source>
        <dbReference type="SAM" id="MobiDB-lite"/>
    </source>
</evidence>
<feature type="region of interest" description="Disordered" evidence="20">
    <location>
        <begin position="460"/>
        <end position="480"/>
    </location>
</feature>
<proteinExistence type="inferred from homology"/>
<keyword evidence="7" id="KW-0637">Prenyltransferase</keyword>
<evidence type="ECO:0000313" key="24">
    <source>
        <dbReference type="Proteomes" id="UP000838878"/>
    </source>
</evidence>
<feature type="transmembrane region" description="Helical" evidence="21">
    <location>
        <begin position="715"/>
        <end position="736"/>
    </location>
</feature>
<feature type="domain" description="Carbohydrate kinase FGGY N-terminal" evidence="22">
    <location>
        <begin position="1"/>
        <end position="250"/>
    </location>
</feature>
<dbReference type="CDD" id="cd13962">
    <property type="entry name" value="PT_UbiA_UBIAD1"/>
    <property type="match status" value="1"/>
</dbReference>
<dbReference type="GO" id="GO:0006163">
    <property type="term" value="P:purine nucleotide metabolic process"/>
    <property type="evidence" value="ECO:0007669"/>
    <property type="project" value="UniProtKB-ARBA"/>
</dbReference>
<evidence type="ECO:0000256" key="1">
    <source>
        <dbReference type="ARBA" id="ARBA00004141"/>
    </source>
</evidence>
<feature type="transmembrane region" description="Helical" evidence="21">
    <location>
        <begin position="691"/>
        <end position="709"/>
    </location>
</feature>
<keyword evidence="11" id="KW-0418">Kinase</keyword>
<evidence type="ECO:0000256" key="4">
    <source>
        <dbReference type="ARBA" id="ARBA00005985"/>
    </source>
</evidence>
<evidence type="ECO:0000256" key="8">
    <source>
        <dbReference type="ARBA" id="ARBA00022679"/>
    </source>
</evidence>
<dbReference type="GO" id="GO:0006091">
    <property type="term" value="P:generation of precursor metabolites and energy"/>
    <property type="evidence" value="ECO:0007669"/>
    <property type="project" value="UniProtKB-ARBA"/>
</dbReference>
<protein>
    <recommendedName>
        <fullName evidence="18">Sedoheptulokinase</fullName>
        <ecNumber evidence="17">2.7.1.14</ecNumber>
    </recommendedName>
    <alternativeName>
        <fullName evidence="19">Carbohydrate kinase-like protein</fullName>
    </alternativeName>
</protein>
<evidence type="ECO:0000256" key="10">
    <source>
        <dbReference type="ARBA" id="ARBA00022741"/>
    </source>
</evidence>
<dbReference type="GO" id="GO:0009617">
    <property type="term" value="P:response to bacterium"/>
    <property type="evidence" value="ECO:0007669"/>
    <property type="project" value="UniProtKB-ARBA"/>
</dbReference>
<dbReference type="GO" id="GO:0005524">
    <property type="term" value="F:ATP binding"/>
    <property type="evidence" value="ECO:0007669"/>
    <property type="project" value="UniProtKB-KW"/>
</dbReference>
<organism evidence="23 24">
    <name type="scientific">Brenthis ino</name>
    <name type="common">lesser marbled fritillary</name>
    <dbReference type="NCBI Taxonomy" id="405034"/>
    <lineage>
        <taxon>Eukaryota</taxon>
        <taxon>Metazoa</taxon>
        <taxon>Ecdysozoa</taxon>
        <taxon>Arthropoda</taxon>
        <taxon>Hexapoda</taxon>
        <taxon>Insecta</taxon>
        <taxon>Pterygota</taxon>
        <taxon>Neoptera</taxon>
        <taxon>Endopterygota</taxon>
        <taxon>Lepidoptera</taxon>
        <taxon>Glossata</taxon>
        <taxon>Ditrysia</taxon>
        <taxon>Papilionoidea</taxon>
        <taxon>Nymphalidae</taxon>
        <taxon>Heliconiinae</taxon>
        <taxon>Argynnini</taxon>
        <taxon>Brenthis</taxon>
    </lineage>
</organism>
<feature type="non-terminal residue" evidence="23">
    <location>
        <position position="785"/>
    </location>
</feature>
<keyword evidence="12" id="KW-0067">ATP-binding</keyword>
<dbReference type="Pfam" id="PF01040">
    <property type="entry name" value="UbiA"/>
    <property type="match status" value="1"/>
</dbReference>
<evidence type="ECO:0000256" key="16">
    <source>
        <dbReference type="ARBA" id="ARBA00057196"/>
    </source>
</evidence>
<gene>
    <name evidence="23" type="ORF">BINO364_LOCUS11147</name>
</gene>
<evidence type="ECO:0000256" key="12">
    <source>
        <dbReference type="ARBA" id="ARBA00022840"/>
    </source>
</evidence>
<evidence type="ECO:0000256" key="6">
    <source>
        <dbReference type="ARBA" id="ARBA00022490"/>
    </source>
</evidence>
<comment type="catalytic activity">
    <reaction evidence="15">
        <text>sedoheptulose + ATP = D-sedoheptulose 7-phosphate + ADP + H(+)</text>
        <dbReference type="Rhea" id="RHEA:23844"/>
        <dbReference type="ChEBI" id="CHEBI:15378"/>
        <dbReference type="ChEBI" id="CHEBI:16802"/>
        <dbReference type="ChEBI" id="CHEBI:30616"/>
        <dbReference type="ChEBI" id="CHEBI:57483"/>
        <dbReference type="ChEBI" id="CHEBI:456216"/>
        <dbReference type="EC" id="2.7.1.14"/>
    </reaction>
</comment>
<evidence type="ECO:0000256" key="11">
    <source>
        <dbReference type="ARBA" id="ARBA00022777"/>
    </source>
</evidence>
<keyword evidence="10" id="KW-0547">Nucleotide-binding</keyword>
<dbReference type="SUPFAM" id="SSF53067">
    <property type="entry name" value="Actin-like ATPase domain"/>
    <property type="match status" value="2"/>
</dbReference>
<dbReference type="PANTHER" id="PTHR13929:SF0">
    <property type="entry name" value="UBIA PRENYLTRANSFERASE DOMAIN-CONTAINING PROTEIN 1"/>
    <property type="match status" value="1"/>
</dbReference>
<evidence type="ECO:0000256" key="2">
    <source>
        <dbReference type="ARBA" id="ARBA00004496"/>
    </source>
</evidence>
<dbReference type="FunFam" id="3.30.420.40:FF:000132">
    <property type="entry name" value="Sedoheptulokinase"/>
    <property type="match status" value="1"/>
</dbReference>
<dbReference type="GO" id="GO:0005783">
    <property type="term" value="C:endoplasmic reticulum"/>
    <property type="evidence" value="ECO:0007669"/>
    <property type="project" value="TreeGrafter"/>
</dbReference>
<accession>A0A8J9W464</accession>
<dbReference type="Gene3D" id="3.30.420.40">
    <property type="match status" value="2"/>
</dbReference>
<dbReference type="FunFam" id="3.30.420.40:FF:000111">
    <property type="entry name" value="Sedoheptulokinase"/>
    <property type="match status" value="1"/>
</dbReference>
<keyword evidence="5" id="KW-0474">Menaquinone biosynthesis</keyword>
<keyword evidence="9 21" id="KW-0812">Transmembrane</keyword>
<dbReference type="PANTHER" id="PTHR13929">
    <property type="entry name" value="1,4-DIHYDROXY-2-NAPHTHOATE OCTAPRENYLTRANSFERASE"/>
    <property type="match status" value="1"/>
</dbReference>
<dbReference type="GO" id="GO:0042371">
    <property type="term" value="P:vitamin K biosynthetic process"/>
    <property type="evidence" value="ECO:0007669"/>
    <property type="project" value="TreeGrafter"/>
</dbReference>
<dbReference type="GO" id="GO:0000139">
    <property type="term" value="C:Golgi membrane"/>
    <property type="evidence" value="ECO:0007669"/>
    <property type="project" value="TreeGrafter"/>
</dbReference>
<comment type="similarity">
    <text evidence="4">Belongs to the UbiA prenyltransferase family.</text>
</comment>
<dbReference type="EC" id="2.7.1.14" evidence="17"/>
<dbReference type="AlphaFoldDB" id="A0A8J9W464"/>
<feature type="transmembrane region" description="Helical" evidence="21">
    <location>
        <begin position="628"/>
        <end position="651"/>
    </location>
</feature>
<dbReference type="GO" id="GO:0050277">
    <property type="term" value="F:sedoheptulokinase activity"/>
    <property type="evidence" value="ECO:0007669"/>
    <property type="project" value="UniProtKB-EC"/>
</dbReference>
<dbReference type="GO" id="GO:0004659">
    <property type="term" value="F:prenyltransferase activity"/>
    <property type="evidence" value="ECO:0007669"/>
    <property type="project" value="UniProtKB-KW"/>
</dbReference>
<dbReference type="InterPro" id="IPR026046">
    <property type="entry name" value="UBIAD1"/>
</dbReference>
<comment type="subcellular location">
    <subcellularLocation>
        <location evidence="2">Cytoplasm</location>
    </subcellularLocation>
    <subcellularLocation>
        <location evidence="1">Membrane</location>
        <topology evidence="1">Multi-pass membrane protein</topology>
    </subcellularLocation>
</comment>
<keyword evidence="13 21" id="KW-1133">Transmembrane helix</keyword>
<dbReference type="GO" id="GO:0005975">
    <property type="term" value="P:carbohydrate metabolic process"/>
    <property type="evidence" value="ECO:0007669"/>
    <property type="project" value="InterPro"/>
</dbReference>
<dbReference type="CDD" id="cd07777">
    <property type="entry name" value="ASKHA_NBD_FGGY_SHK"/>
    <property type="match status" value="1"/>
</dbReference>
<evidence type="ECO:0000256" key="7">
    <source>
        <dbReference type="ARBA" id="ARBA00022602"/>
    </source>
</evidence>
<comment type="function">
    <text evidence="16">Acts as a modulator of macrophage activation through control of glucose metabolism.</text>
</comment>
<dbReference type="InterPro" id="IPR043129">
    <property type="entry name" value="ATPase_NBD"/>
</dbReference>
<dbReference type="GO" id="GO:1901701">
    <property type="term" value="P:cellular response to oxygen-containing compound"/>
    <property type="evidence" value="ECO:0007669"/>
    <property type="project" value="UniProtKB-ARBA"/>
</dbReference>
<feature type="transmembrane region" description="Helical" evidence="21">
    <location>
        <begin position="762"/>
        <end position="782"/>
    </location>
</feature>
<sequence>MDIGTTSVKVCVYDPDTKELIAKQNKDTAANIPSDQGIEGNKQDVPKIVSAVHYCVSRLPRDVLRHVKKIGVCGQMHGVVLWKNRAWEKVEKDGVVIRYEATREKMSALYTWQDTRCKPEFLDTLPKPDSHLQCYSGYGCATLLWMLRHKPEKLKNFTCSATVQDFVVAMLCDLESPIISDQNAASWGYFNTEINEWNIEILKSIDFPVNLLPKIVKSGGIAGTLSSSWNGIPEGTPVGVAMGDLQCSILATLETRGDAVLNISTSAQLAIVVDKISDLGCQTIEHLPYFNNTYLVVAASLNGGNVLATFVKMLQQWMLEFGFPIPQSKLWEKLIALGLDAPGGTNMKIIPLLLGERHAPTAKASVENIDLSNIQLGYVFRSLCDSLIENLHNMMPKQILLNANIKRIVGNGSGLSRNAVLQRAVENYYSLPLEFTSGVHTTKFLELSFIEDNMENIKKSDDVDSPTADGNLLQPPKDKSIATRNPLMKVRTYVLALRPWSLSGSLLPTLLGAALAYRLPGDNGFSWVTLLLTLCTVIPVHGAGNVVNTYFDFVKGIDNRKSDDRTLVDHILSIDEVVSLGAILYMAGCAFFVLLVIMSPARMEHLALVYFGGLSSSFLYTGGIGLKYIALGDIIILVIFGPVSVVFAFLAQTGRVDWPIFCYAIPLALNTEAILHSNNTRDLEADRKAEIVTLAILIGRTASHLLYAFLLFTPYIMFVVASVRCSFWFLLPLLTLPRGFEIERRFRRPETMQYVPRQTARLNFYFGMLYMISCLFANKLPFLSR</sequence>
<evidence type="ECO:0000256" key="18">
    <source>
        <dbReference type="ARBA" id="ARBA00069425"/>
    </source>
</evidence>
<dbReference type="Pfam" id="PF00370">
    <property type="entry name" value="FGGY_N"/>
    <property type="match status" value="1"/>
</dbReference>
<feature type="transmembrane region" description="Helical" evidence="21">
    <location>
        <begin position="524"/>
        <end position="544"/>
    </location>
</feature>
<keyword evidence="24" id="KW-1185">Reference proteome</keyword>
<dbReference type="OrthoDB" id="10264182at2759"/>
<evidence type="ECO:0000256" key="3">
    <source>
        <dbReference type="ARBA" id="ARBA00004863"/>
    </source>
</evidence>
<evidence type="ECO:0000256" key="5">
    <source>
        <dbReference type="ARBA" id="ARBA00022428"/>
    </source>
</evidence>
<evidence type="ECO:0000256" key="15">
    <source>
        <dbReference type="ARBA" id="ARBA00052736"/>
    </source>
</evidence>
<dbReference type="UniPathway" id="UPA00079"/>
<evidence type="ECO:0000256" key="9">
    <source>
        <dbReference type="ARBA" id="ARBA00022692"/>
    </source>
</evidence>
<dbReference type="InterPro" id="IPR018484">
    <property type="entry name" value="FGGY_N"/>
</dbReference>
<evidence type="ECO:0000259" key="22">
    <source>
        <dbReference type="Pfam" id="PF00370"/>
    </source>
</evidence>
<dbReference type="EMBL" id="OV170225">
    <property type="protein sequence ID" value="CAH0725577.1"/>
    <property type="molecule type" value="Genomic_DNA"/>
</dbReference>
<dbReference type="Proteomes" id="UP000838878">
    <property type="component" value="Chromosome 5"/>
</dbReference>
<dbReference type="GO" id="GO:0071396">
    <property type="term" value="P:cellular response to lipid"/>
    <property type="evidence" value="ECO:0007669"/>
    <property type="project" value="UniProtKB-ARBA"/>
</dbReference>
<dbReference type="InterPro" id="IPR000537">
    <property type="entry name" value="UbiA_prenyltransferase"/>
</dbReference>
<keyword evidence="6" id="KW-0963">Cytoplasm</keyword>
<evidence type="ECO:0000256" key="21">
    <source>
        <dbReference type="SAM" id="Phobius"/>
    </source>
</evidence>
<dbReference type="GO" id="GO:0046496">
    <property type="term" value="P:nicotinamide nucleotide metabolic process"/>
    <property type="evidence" value="ECO:0007669"/>
    <property type="project" value="UniProtKB-ARBA"/>
</dbReference>
<dbReference type="InterPro" id="IPR044878">
    <property type="entry name" value="UbiA_sf"/>
</dbReference>
<reference evidence="23" key="1">
    <citation type="submission" date="2021-12" db="EMBL/GenBank/DDBJ databases">
        <authorList>
            <person name="Martin H S."/>
        </authorList>
    </citation>
    <scope>NUCLEOTIDE SEQUENCE</scope>
</reference>
<dbReference type="GO" id="GO:1901135">
    <property type="term" value="P:carbohydrate derivative metabolic process"/>
    <property type="evidence" value="ECO:0007669"/>
    <property type="project" value="UniProtKB-ARBA"/>
</dbReference>
<feature type="transmembrane region" description="Helical" evidence="21">
    <location>
        <begin position="577"/>
        <end position="598"/>
    </location>
</feature>
<evidence type="ECO:0000256" key="13">
    <source>
        <dbReference type="ARBA" id="ARBA00022989"/>
    </source>
</evidence>
<evidence type="ECO:0000256" key="17">
    <source>
        <dbReference type="ARBA" id="ARBA00066341"/>
    </source>
</evidence>
<dbReference type="GO" id="GO:0009234">
    <property type="term" value="P:menaquinone biosynthetic process"/>
    <property type="evidence" value="ECO:0007669"/>
    <property type="project" value="UniProtKB-UniPathway"/>
</dbReference>
<name>A0A8J9W464_9NEOP</name>
<evidence type="ECO:0000256" key="14">
    <source>
        <dbReference type="ARBA" id="ARBA00023136"/>
    </source>
</evidence>